<proteinExistence type="inferred from homology"/>
<dbReference type="OrthoDB" id="6019623at2759"/>
<dbReference type="GO" id="GO:0005637">
    <property type="term" value="C:nuclear inner membrane"/>
    <property type="evidence" value="ECO:0007669"/>
    <property type="project" value="TreeGrafter"/>
</dbReference>
<evidence type="ECO:0000256" key="8">
    <source>
        <dbReference type="SAM" id="MobiDB-lite"/>
    </source>
</evidence>
<dbReference type="AlphaFoldDB" id="A0A8B7NQF3"/>
<evidence type="ECO:0000256" key="1">
    <source>
        <dbReference type="ARBA" id="ARBA00004141"/>
    </source>
</evidence>
<feature type="transmembrane region" description="Helical" evidence="9">
    <location>
        <begin position="539"/>
        <end position="557"/>
    </location>
</feature>
<feature type="transmembrane region" description="Helical" evidence="9">
    <location>
        <begin position="320"/>
        <end position="339"/>
    </location>
</feature>
<comment type="subcellular location">
    <subcellularLocation>
        <location evidence="1">Membrane</location>
        <topology evidence="1">Multi-pass membrane protein</topology>
    </subcellularLocation>
</comment>
<dbReference type="OMA" id="YDNITEY"/>
<evidence type="ECO:0000256" key="5">
    <source>
        <dbReference type="ARBA" id="ARBA00022692"/>
    </source>
</evidence>
<keyword evidence="4" id="KW-0808">Transferase</keyword>
<feature type="transmembrane region" description="Helical" evidence="9">
    <location>
        <begin position="209"/>
        <end position="234"/>
    </location>
</feature>
<feature type="transmembrane region" description="Helical" evidence="9">
    <location>
        <begin position="378"/>
        <end position="397"/>
    </location>
</feature>
<feature type="transmembrane region" description="Helical" evidence="9">
    <location>
        <begin position="345"/>
        <end position="366"/>
    </location>
</feature>
<feature type="compositionally biased region" description="Polar residues" evidence="8">
    <location>
        <begin position="1"/>
        <end position="11"/>
    </location>
</feature>
<dbReference type="PANTHER" id="PTHR31488">
    <property type="entry name" value="DPY-19-LIKE 1, LIKE (H. SAPIENS)"/>
    <property type="match status" value="1"/>
</dbReference>
<evidence type="ECO:0000313" key="11">
    <source>
        <dbReference type="RefSeq" id="XP_018015959.1"/>
    </source>
</evidence>
<evidence type="ECO:0000256" key="3">
    <source>
        <dbReference type="ARBA" id="ARBA00022676"/>
    </source>
</evidence>
<dbReference type="CDD" id="cd20177">
    <property type="entry name" value="Dpy19"/>
    <property type="match status" value="1"/>
</dbReference>
<reference evidence="11" key="1">
    <citation type="submission" date="2025-08" db="UniProtKB">
        <authorList>
            <consortium name="RefSeq"/>
        </authorList>
    </citation>
    <scope>IDENTIFICATION</scope>
    <source>
        <tissue evidence="11">Whole organism</tissue>
    </source>
</reference>
<feature type="region of interest" description="Disordered" evidence="8">
    <location>
        <begin position="1"/>
        <end position="44"/>
    </location>
</feature>
<dbReference type="Proteomes" id="UP000694843">
    <property type="component" value="Unplaced"/>
</dbReference>
<evidence type="ECO:0000256" key="7">
    <source>
        <dbReference type="ARBA" id="ARBA00023136"/>
    </source>
</evidence>
<keyword evidence="7 9" id="KW-0472">Membrane</keyword>
<keyword evidence="10" id="KW-1185">Reference proteome</keyword>
<name>A0A8B7NQF3_HYAAZ</name>
<keyword evidence="6 9" id="KW-1133">Transmembrane helix</keyword>
<evidence type="ECO:0000313" key="10">
    <source>
        <dbReference type="Proteomes" id="UP000694843"/>
    </source>
</evidence>
<feature type="transmembrane region" description="Helical" evidence="9">
    <location>
        <begin position="490"/>
        <end position="509"/>
    </location>
</feature>
<evidence type="ECO:0000256" key="6">
    <source>
        <dbReference type="ARBA" id="ARBA00022989"/>
    </source>
</evidence>
<organism evidence="10 11">
    <name type="scientific">Hyalella azteca</name>
    <name type="common">Amphipod</name>
    <dbReference type="NCBI Taxonomy" id="294128"/>
    <lineage>
        <taxon>Eukaryota</taxon>
        <taxon>Metazoa</taxon>
        <taxon>Ecdysozoa</taxon>
        <taxon>Arthropoda</taxon>
        <taxon>Crustacea</taxon>
        <taxon>Multicrustacea</taxon>
        <taxon>Malacostraca</taxon>
        <taxon>Eumalacostraca</taxon>
        <taxon>Peracarida</taxon>
        <taxon>Amphipoda</taxon>
        <taxon>Senticaudata</taxon>
        <taxon>Talitrida</taxon>
        <taxon>Talitroidea</taxon>
        <taxon>Hyalellidae</taxon>
        <taxon>Hyalella</taxon>
    </lineage>
</organism>
<keyword evidence="5 9" id="KW-0812">Transmembrane</keyword>
<dbReference type="RefSeq" id="XP_018015959.1">
    <property type="nucleotide sequence ID" value="XM_018160470.2"/>
</dbReference>
<feature type="transmembrane region" description="Helical" evidence="9">
    <location>
        <begin position="445"/>
        <end position="469"/>
    </location>
</feature>
<dbReference type="GO" id="GO:0000030">
    <property type="term" value="F:mannosyltransferase activity"/>
    <property type="evidence" value="ECO:0007669"/>
    <property type="project" value="InterPro"/>
</dbReference>
<dbReference type="KEGG" id="hazt:108672746"/>
<evidence type="ECO:0000256" key="4">
    <source>
        <dbReference type="ARBA" id="ARBA00022679"/>
    </source>
</evidence>
<sequence>METKPSSTSSRNSKKHQNATKAPKDEKSKSSTNSSSKSTSRQTATSHDCIDKKMSFKLLLVGGLCCGLLNMFHTSSMFENDRRFSHLSDLEREMTFRTEMGFYYWHYKILVESDTMLHGLTTLVQNNITEYPSVINSLHRFNVMPEVVIAALYRTFRSFTRWAQIDLEQCYKVSRGARLAAVWSCDGLGVPANFYVQCAWTMAGLTAALIFLSGALLSNSYIGGAVAALCFFFNHGEATRVMWTPPLRETFSFPFSLLINLLVTQTLRKPRAHYIQALCIAVSTYCYLVTWQFAQYTLLVTIMLVYFLHAVEMIRPLPMLLVLMGSLFGFANCLVSMFANKMLMTSHLAGCLLAIFLMYVVLENIFNWIPSPMNKSVQIVFIFLSTIAAKMELSNFLGMEEDSHVYNILRSKFSNYSDFHTKLYTCSSEFDFMPRSTALSLCNSYLMPLAFIVVGAVGSNFIATCFNNLKDSFKNKTDVLPNLWRAIDPGIVYNIAMLVVYCILASLIMRLKLFMTPQLCIIASLVASPKYFKMLQRKDLYYLTLAILLSVMTIPGYKNLMEQRATQGEYLNTDLEELLHFVQTETAPNSVFAGSMPTMANLMLSTGRPIVNHPHYETKEVRRRTKIVYSVFSRRPAETVYESLLKLKVNYLVLDYSQCYQKIKPGCGMVDLWDIEEPQNKNKPALCPKLYNESPAPFHRVFVNDGYAVLQVPSKFVQIPLPKTHKI</sequence>
<dbReference type="InterPro" id="IPR018732">
    <property type="entry name" value="Dpy-19/Dpy-19-like"/>
</dbReference>
<dbReference type="PANTHER" id="PTHR31488:SF1">
    <property type="entry name" value="C-MANNOSYLTRANSFERASE DPY19L1"/>
    <property type="match status" value="1"/>
</dbReference>
<gene>
    <name evidence="11" type="primary">LOC108672746</name>
</gene>
<accession>A0A8B7NQF3</accession>
<dbReference type="InterPro" id="IPR047462">
    <property type="entry name" value="Dpy19"/>
</dbReference>
<feature type="transmembrane region" description="Helical" evidence="9">
    <location>
        <begin position="275"/>
        <end position="308"/>
    </location>
</feature>
<comment type="similarity">
    <text evidence="2">Belongs to the dpy-19 family.</text>
</comment>
<dbReference type="GeneID" id="108672746"/>
<dbReference type="Pfam" id="PF10034">
    <property type="entry name" value="Dpy19"/>
    <property type="match status" value="1"/>
</dbReference>
<keyword evidence="3" id="KW-0328">Glycosyltransferase</keyword>
<feature type="compositionally biased region" description="Low complexity" evidence="8">
    <location>
        <begin position="30"/>
        <end position="44"/>
    </location>
</feature>
<evidence type="ECO:0000256" key="2">
    <source>
        <dbReference type="ARBA" id="ARBA00008744"/>
    </source>
</evidence>
<protein>
    <submittedName>
        <fullName evidence="11">Probable C-mannosyltransferase DPY19L1</fullName>
    </submittedName>
</protein>
<evidence type="ECO:0000256" key="9">
    <source>
        <dbReference type="SAM" id="Phobius"/>
    </source>
</evidence>